<organism evidence="2 3">
    <name type="scientific">Globodera rostochiensis</name>
    <name type="common">Golden nematode worm</name>
    <name type="synonym">Heterodera rostochiensis</name>
    <dbReference type="NCBI Taxonomy" id="31243"/>
    <lineage>
        <taxon>Eukaryota</taxon>
        <taxon>Metazoa</taxon>
        <taxon>Ecdysozoa</taxon>
        <taxon>Nematoda</taxon>
        <taxon>Chromadorea</taxon>
        <taxon>Rhabditida</taxon>
        <taxon>Tylenchina</taxon>
        <taxon>Tylenchomorpha</taxon>
        <taxon>Tylenchoidea</taxon>
        <taxon>Heteroderidae</taxon>
        <taxon>Heteroderinae</taxon>
        <taxon>Globodera</taxon>
    </lineage>
</organism>
<dbReference type="AlphaFoldDB" id="A0A914H362"/>
<protein>
    <submittedName>
        <fullName evidence="3">Uncharacterized protein</fullName>
    </submittedName>
</protein>
<feature type="signal peptide" evidence="1">
    <location>
        <begin position="1"/>
        <end position="19"/>
    </location>
</feature>
<dbReference type="Proteomes" id="UP000887572">
    <property type="component" value="Unplaced"/>
</dbReference>
<sequence>MRFWVAASVLFAIVVVSLGRASEQQNRDDLRAKRQICQGFSSQYSACILQKYDQCVWCNDADYRGPHRCDVKSAMKGCLQILQ</sequence>
<evidence type="ECO:0000256" key="1">
    <source>
        <dbReference type="SAM" id="SignalP"/>
    </source>
</evidence>
<keyword evidence="2" id="KW-1185">Reference proteome</keyword>
<accession>A0A914H362</accession>
<feature type="chain" id="PRO_5037938635" evidence="1">
    <location>
        <begin position="20"/>
        <end position="83"/>
    </location>
</feature>
<name>A0A914H362_GLORO</name>
<evidence type="ECO:0000313" key="3">
    <source>
        <dbReference type="WBParaSite" id="Gr19_v10_g13223.t1"/>
    </source>
</evidence>
<proteinExistence type="predicted"/>
<dbReference type="WBParaSite" id="Gr19_v10_g13223.t1">
    <property type="protein sequence ID" value="Gr19_v10_g13223.t1"/>
    <property type="gene ID" value="Gr19_v10_g13223"/>
</dbReference>
<reference evidence="3" key="1">
    <citation type="submission" date="2022-11" db="UniProtKB">
        <authorList>
            <consortium name="WormBaseParasite"/>
        </authorList>
    </citation>
    <scope>IDENTIFICATION</scope>
</reference>
<evidence type="ECO:0000313" key="2">
    <source>
        <dbReference type="Proteomes" id="UP000887572"/>
    </source>
</evidence>
<keyword evidence="1" id="KW-0732">Signal</keyword>